<dbReference type="Proteomes" id="UP001596091">
    <property type="component" value="Unassembled WGS sequence"/>
</dbReference>
<comment type="similarity">
    <text evidence="7">Belongs to the KAE1 / TsaD family.</text>
</comment>
<feature type="domain" description="Gcp-like" evidence="8">
    <location>
        <begin position="29"/>
        <end position="380"/>
    </location>
</feature>
<organism evidence="9 10">
    <name type="scientific">Acidicapsa dinghuensis</name>
    <dbReference type="NCBI Taxonomy" id="2218256"/>
    <lineage>
        <taxon>Bacteria</taxon>
        <taxon>Pseudomonadati</taxon>
        <taxon>Acidobacteriota</taxon>
        <taxon>Terriglobia</taxon>
        <taxon>Terriglobales</taxon>
        <taxon>Acidobacteriaceae</taxon>
        <taxon>Acidicapsa</taxon>
    </lineage>
</organism>
<dbReference type="RefSeq" id="WP_263333621.1">
    <property type="nucleotide sequence ID" value="NZ_JAGSYH010000002.1"/>
</dbReference>
<dbReference type="CDD" id="cd24133">
    <property type="entry name" value="ASKHA_NBD_TsaD_bac"/>
    <property type="match status" value="1"/>
</dbReference>
<accession>A0ABW1EBX5</accession>
<feature type="binding site" evidence="7">
    <location>
        <position position="193"/>
    </location>
    <ligand>
        <name>substrate</name>
    </ligand>
</feature>
<dbReference type="InterPro" id="IPR043129">
    <property type="entry name" value="ATPase_NBD"/>
</dbReference>
<dbReference type="Gene3D" id="3.30.420.40">
    <property type="match status" value="2"/>
</dbReference>
<dbReference type="InterPro" id="IPR017860">
    <property type="entry name" value="Peptidase_M22_CS"/>
</dbReference>
<dbReference type="NCBIfam" id="TIGR00329">
    <property type="entry name" value="gcp_kae1"/>
    <property type="match status" value="1"/>
</dbReference>
<evidence type="ECO:0000256" key="7">
    <source>
        <dbReference type="HAMAP-Rule" id="MF_01445"/>
    </source>
</evidence>
<keyword evidence="7" id="KW-0963">Cytoplasm</keyword>
<name>A0ABW1EBX5_9BACT</name>
<dbReference type="PRINTS" id="PR00789">
    <property type="entry name" value="OSIALOPTASE"/>
</dbReference>
<keyword evidence="1 7" id="KW-0808">Transferase</keyword>
<comment type="subcellular location">
    <subcellularLocation>
        <location evidence="7">Cytoplasm</location>
    </subcellularLocation>
</comment>
<dbReference type="InterPro" id="IPR000905">
    <property type="entry name" value="Gcp-like_dom"/>
</dbReference>
<reference evidence="10" key="1">
    <citation type="journal article" date="2019" name="Int. J. Syst. Evol. Microbiol.">
        <title>The Global Catalogue of Microorganisms (GCM) 10K type strain sequencing project: providing services to taxonomists for standard genome sequencing and annotation.</title>
        <authorList>
            <consortium name="The Broad Institute Genomics Platform"/>
            <consortium name="The Broad Institute Genome Sequencing Center for Infectious Disease"/>
            <person name="Wu L."/>
            <person name="Ma J."/>
        </authorList>
    </citation>
    <scope>NUCLEOTIDE SEQUENCE [LARGE SCALE GENOMIC DNA]</scope>
    <source>
        <strain evidence="10">JCM 4087</strain>
    </source>
</reference>
<keyword evidence="5 7" id="KW-0012">Acyltransferase</keyword>
<evidence type="ECO:0000259" key="8">
    <source>
        <dbReference type="Pfam" id="PF00814"/>
    </source>
</evidence>
<sequence>MASGLILGIESSCDETAAAVVERGSLTRSSIVASQIGTHAPYGGVVPELASREHLRNIVPITRAALEQAGCELKDIEAVAVTSGPGLAGALLVGLTYAKTLAFSLGVPLISVNHLEGHIHAVLLAENRDQGSGTREQGIASGLPMPALALVVSGGHTHLFLARPPEGIAAGQAGWRYELIGRTLDDAAGEAYDKVAKLLGLGYPGGPWIDNLAQYGNAKAVPFTFAQIKPKAHLEGKAPRTKGATIAPIGGLNRHFLFSFSGIKTAVLRYVEVHGMRAACEERMKTLSAMPHAAWQDALPWCDKQTLDLIASFQHAVVGDLMKKTFAAAEAVGAASVLVTGGVAANRELRVRFTAEAAERGLPIAFPTLALSTDNAAMIAAAAWPRFVAGEFADWDLEANPRMVLA</sequence>
<dbReference type="PROSITE" id="PS01016">
    <property type="entry name" value="GLYCOPROTEASE"/>
    <property type="match status" value="1"/>
</dbReference>
<keyword evidence="10" id="KW-1185">Reference proteome</keyword>
<dbReference type="PANTHER" id="PTHR11735:SF6">
    <property type="entry name" value="TRNA N6-ADENOSINE THREONYLCARBAMOYLTRANSFERASE, MITOCHONDRIAL"/>
    <property type="match status" value="1"/>
</dbReference>
<protein>
    <recommendedName>
        <fullName evidence="7">tRNA N6-adenosine threonylcarbamoyltransferase</fullName>
        <ecNumber evidence="7">2.3.1.234</ecNumber>
    </recommendedName>
    <alternativeName>
        <fullName evidence="7">N6-L-threonylcarbamoyladenine synthase</fullName>
        <shortName evidence="7">t(6)A synthase</shortName>
    </alternativeName>
    <alternativeName>
        <fullName evidence="7">t(6)A37 threonylcarbamoyladenosine biosynthesis protein TsaD</fullName>
    </alternativeName>
    <alternativeName>
        <fullName evidence="7">tRNA threonylcarbamoyladenosine biosynthesis protein TsaD</fullName>
    </alternativeName>
</protein>
<keyword evidence="4 7" id="KW-0408">Iron</keyword>
<evidence type="ECO:0000256" key="5">
    <source>
        <dbReference type="ARBA" id="ARBA00023315"/>
    </source>
</evidence>
<gene>
    <name evidence="7 9" type="primary">tsaD</name>
    <name evidence="9" type="ORF">ACFPT7_04155</name>
</gene>
<keyword evidence="2 7" id="KW-0819">tRNA processing</keyword>
<comment type="cofactor">
    <cofactor evidence="7">
        <name>Fe(2+)</name>
        <dbReference type="ChEBI" id="CHEBI:29033"/>
    </cofactor>
    <text evidence="7">Binds 1 Fe(2+) ion per subunit.</text>
</comment>
<dbReference type="NCBIfam" id="TIGR03723">
    <property type="entry name" value="T6A_TsaD_YgjD"/>
    <property type="match status" value="1"/>
</dbReference>
<dbReference type="InterPro" id="IPR017861">
    <property type="entry name" value="KAE1/TsaD"/>
</dbReference>
<comment type="function">
    <text evidence="7">Required for the formation of a threonylcarbamoyl group on adenosine at position 37 (t(6)A37) in tRNAs that read codons beginning with adenine. Is involved in the transfer of the threonylcarbamoyl moiety of threonylcarbamoyl-AMP (TC-AMP) to the N6 group of A37, together with TsaE and TsaB. TsaD likely plays a direct catalytic role in this reaction.</text>
</comment>
<evidence type="ECO:0000256" key="6">
    <source>
        <dbReference type="ARBA" id="ARBA00048117"/>
    </source>
</evidence>
<evidence type="ECO:0000256" key="1">
    <source>
        <dbReference type="ARBA" id="ARBA00022679"/>
    </source>
</evidence>
<feature type="binding site" evidence="7">
    <location>
        <position position="118"/>
    </location>
    <ligand>
        <name>Fe cation</name>
        <dbReference type="ChEBI" id="CHEBI:24875"/>
    </ligand>
</feature>
<dbReference type="GO" id="GO:0061711">
    <property type="term" value="F:tRNA N(6)-L-threonylcarbamoyladenine synthase activity"/>
    <property type="evidence" value="ECO:0007669"/>
    <property type="project" value="UniProtKB-EC"/>
</dbReference>
<dbReference type="Pfam" id="PF00814">
    <property type="entry name" value="TsaD"/>
    <property type="match status" value="1"/>
</dbReference>
<feature type="binding site" evidence="7">
    <location>
        <begin position="151"/>
        <end position="155"/>
    </location>
    <ligand>
        <name>substrate</name>
    </ligand>
</feature>
<comment type="catalytic activity">
    <reaction evidence="6 7">
        <text>L-threonylcarbamoyladenylate + adenosine(37) in tRNA = N(6)-L-threonylcarbamoyladenosine(37) in tRNA + AMP + H(+)</text>
        <dbReference type="Rhea" id="RHEA:37059"/>
        <dbReference type="Rhea" id="RHEA-COMP:10162"/>
        <dbReference type="Rhea" id="RHEA-COMP:10163"/>
        <dbReference type="ChEBI" id="CHEBI:15378"/>
        <dbReference type="ChEBI" id="CHEBI:73682"/>
        <dbReference type="ChEBI" id="CHEBI:74411"/>
        <dbReference type="ChEBI" id="CHEBI:74418"/>
        <dbReference type="ChEBI" id="CHEBI:456215"/>
        <dbReference type="EC" id="2.3.1.234"/>
    </reaction>
</comment>
<feature type="binding site" evidence="7">
    <location>
        <position position="374"/>
    </location>
    <ligand>
        <name>Fe cation</name>
        <dbReference type="ChEBI" id="CHEBI:24875"/>
    </ligand>
</feature>
<dbReference type="PANTHER" id="PTHR11735">
    <property type="entry name" value="TRNA N6-ADENOSINE THREONYLCARBAMOYLTRANSFERASE"/>
    <property type="match status" value="1"/>
</dbReference>
<evidence type="ECO:0000256" key="2">
    <source>
        <dbReference type="ARBA" id="ARBA00022694"/>
    </source>
</evidence>
<evidence type="ECO:0000313" key="9">
    <source>
        <dbReference type="EMBL" id="MFC5861474.1"/>
    </source>
</evidence>
<evidence type="ECO:0000256" key="3">
    <source>
        <dbReference type="ARBA" id="ARBA00022723"/>
    </source>
</evidence>
<dbReference type="HAMAP" id="MF_01445">
    <property type="entry name" value="TsaD"/>
    <property type="match status" value="1"/>
</dbReference>
<feature type="binding site" evidence="7">
    <location>
        <position position="210"/>
    </location>
    <ligand>
        <name>substrate</name>
    </ligand>
</feature>
<dbReference type="EMBL" id="JBHSPH010000001">
    <property type="protein sequence ID" value="MFC5861474.1"/>
    <property type="molecule type" value="Genomic_DNA"/>
</dbReference>
<proteinExistence type="inferred from homology"/>
<comment type="caution">
    <text evidence="9">The sequence shown here is derived from an EMBL/GenBank/DDBJ whole genome shotgun (WGS) entry which is preliminary data.</text>
</comment>
<feature type="binding site" evidence="7">
    <location>
        <position position="206"/>
    </location>
    <ligand>
        <name>substrate</name>
    </ligand>
</feature>
<dbReference type="EC" id="2.3.1.234" evidence="7"/>
<feature type="binding site" evidence="7">
    <location>
        <position position="114"/>
    </location>
    <ligand>
        <name>Fe cation</name>
        <dbReference type="ChEBI" id="CHEBI:24875"/>
    </ligand>
</feature>
<evidence type="ECO:0000313" key="10">
    <source>
        <dbReference type="Proteomes" id="UP001596091"/>
    </source>
</evidence>
<dbReference type="SUPFAM" id="SSF53067">
    <property type="entry name" value="Actin-like ATPase domain"/>
    <property type="match status" value="2"/>
</dbReference>
<feature type="binding site" evidence="7">
    <location>
        <position position="346"/>
    </location>
    <ligand>
        <name>substrate</name>
    </ligand>
</feature>
<evidence type="ECO:0000256" key="4">
    <source>
        <dbReference type="ARBA" id="ARBA00023004"/>
    </source>
</evidence>
<keyword evidence="3 7" id="KW-0479">Metal-binding</keyword>
<dbReference type="InterPro" id="IPR022450">
    <property type="entry name" value="TsaD"/>
</dbReference>